<dbReference type="PANTHER" id="PTHR43547">
    <property type="entry name" value="TWO-COMPONENT HISTIDINE KINASE"/>
    <property type="match status" value="1"/>
</dbReference>
<dbReference type="CDD" id="cd00082">
    <property type="entry name" value="HisKA"/>
    <property type="match status" value="1"/>
</dbReference>
<dbReference type="EMBL" id="WQLA01000004">
    <property type="protein sequence ID" value="MVN91754.1"/>
    <property type="molecule type" value="Genomic_DNA"/>
</dbReference>
<dbReference type="Gene3D" id="2.130.10.10">
    <property type="entry name" value="YVTN repeat-like/Quinoprotein amine dehydrogenase"/>
    <property type="match status" value="2"/>
</dbReference>
<feature type="domain" description="HTH araC/xylS-type" evidence="9">
    <location>
        <begin position="1247"/>
        <end position="1346"/>
    </location>
</feature>
<evidence type="ECO:0000256" key="3">
    <source>
        <dbReference type="ARBA" id="ARBA00022553"/>
    </source>
</evidence>
<name>A0A6I4IQU6_9SPHI</name>
<keyword evidence="6" id="KW-0804">Transcription</keyword>
<evidence type="ECO:0000313" key="12">
    <source>
        <dbReference type="EMBL" id="MVN91754.1"/>
    </source>
</evidence>
<evidence type="ECO:0000259" key="10">
    <source>
        <dbReference type="PROSITE" id="PS50109"/>
    </source>
</evidence>
<evidence type="ECO:0000259" key="11">
    <source>
        <dbReference type="PROSITE" id="PS50110"/>
    </source>
</evidence>
<evidence type="ECO:0000256" key="8">
    <source>
        <dbReference type="SAM" id="Phobius"/>
    </source>
</evidence>
<comment type="caution">
    <text evidence="12">The sequence shown here is derived from an EMBL/GenBank/DDBJ whole genome shotgun (WGS) entry which is preliminary data.</text>
</comment>
<dbReference type="InterPro" id="IPR009057">
    <property type="entry name" value="Homeodomain-like_sf"/>
</dbReference>
<dbReference type="Pfam" id="PF07494">
    <property type="entry name" value="Reg_prop"/>
    <property type="match status" value="5"/>
</dbReference>
<dbReference type="InterPro" id="IPR001789">
    <property type="entry name" value="Sig_transdc_resp-reg_receiver"/>
</dbReference>
<dbReference type="EC" id="2.7.13.3" evidence="2"/>
<evidence type="ECO:0000256" key="5">
    <source>
        <dbReference type="ARBA" id="ARBA00023125"/>
    </source>
</evidence>
<evidence type="ECO:0000256" key="1">
    <source>
        <dbReference type="ARBA" id="ARBA00000085"/>
    </source>
</evidence>
<organism evidence="12 13">
    <name type="scientific">Mucilaginibacter aquatilis</name>
    <dbReference type="NCBI Taxonomy" id="1517760"/>
    <lineage>
        <taxon>Bacteria</taxon>
        <taxon>Pseudomonadati</taxon>
        <taxon>Bacteroidota</taxon>
        <taxon>Sphingobacteriia</taxon>
        <taxon>Sphingobacteriales</taxon>
        <taxon>Sphingobacteriaceae</taxon>
        <taxon>Mucilaginibacter</taxon>
    </lineage>
</organism>
<dbReference type="Pfam" id="PF07495">
    <property type="entry name" value="Y_Y_Y"/>
    <property type="match status" value="1"/>
</dbReference>
<dbReference type="Gene3D" id="2.60.40.10">
    <property type="entry name" value="Immunoglobulins"/>
    <property type="match status" value="1"/>
</dbReference>
<evidence type="ECO:0000256" key="2">
    <source>
        <dbReference type="ARBA" id="ARBA00012438"/>
    </source>
</evidence>
<dbReference type="FunFam" id="2.60.40.10:FF:000791">
    <property type="entry name" value="Two-component system sensor histidine kinase/response regulator"/>
    <property type="match status" value="1"/>
</dbReference>
<reference evidence="12 13" key="1">
    <citation type="submission" date="2019-12" db="EMBL/GenBank/DDBJ databases">
        <title>Mucilaginibacter sp. HME9299 genome sequencing and assembly.</title>
        <authorList>
            <person name="Kang H."/>
            <person name="Kim H."/>
            <person name="Joh K."/>
        </authorList>
    </citation>
    <scope>NUCLEOTIDE SEQUENCE [LARGE SCALE GENOMIC DNA]</scope>
    <source>
        <strain evidence="12 13">HME9299</strain>
    </source>
</reference>
<dbReference type="InterPro" id="IPR015943">
    <property type="entry name" value="WD40/YVTN_repeat-like_dom_sf"/>
</dbReference>
<dbReference type="SMART" id="SM00387">
    <property type="entry name" value="HATPase_c"/>
    <property type="match status" value="1"/>
</dbReference>
<dbReference type="InterPro" id="IPR013783">
    <property type="entry name" value="Ig-like_fold"/>
</dbReference>
<dbReference type="Pfam" id="PF00512">
    <property type="entry name" value="HisKA"/>
    <property type="match status" value="1"/>
</dbReference>
<keyword evidence="5" id="KW-0238">DNA-binding</keyword>
<dbReference type="InterPro" id="IPR004358">
    <property type="entry name" value="Sig_transdc_His_kin-like_C"/>
</dbReference>
<keyword evidence="4" id="KW-0805">Transcription regulation</keyword>
<gene>
    <name evidence="12" type="ORF">GO816_11510</name>
</gene>
<feature type="transmembrane region" description="Helical" evidence="8">
    <location>
        <begin position="775"/>
        <end position="793"/>
    </location>
</feature>
<feature type="domain" description="Response regulatory" evidence="11">
    <location>
        <begin position="1100"/>
        <end position="1215"/>
    </location>
</feature>
<dbReference type="SUPFAM" id="SSF52172">
    <property type="entry name" value="CheY-like"/>
    <property type="match status" value="1"/>
</dbReference>
<dbReference type="SMART" id="SM00342">
    <property type="entry name" value="HTH_ARAC"/>
    <property type="match status" value="1"/>
</dbReference>
<dbReference type="InterPro" id="IPR036890">
    <property type="entry name" value="HATPase_C_sf"/>
</dbReference>
<dbReference type="CDD" id="cd17574">
    <property type="entry name" value="REC_OmpR"/>
    <property type="match status" value="1"/>
</dbReference>
<sequence length="1359" mass="153825">MRLLNVLRCAFLISSFYFLIFSAIAQQKPVINYLGIENGLSNSAVRSIFQDHNGFMWFGTYDGLNRYDGYEFKVFRSRAGDASTLIHNWVNTIAEDAQYHLWIGTQQGLSIYNPASGRFGTAKYIDGETLAPVTGNIKEIKADALGNVFVSAEHKGLVLFSNNGKNPGRLIKLPSTTRYNISSLTIGSDQKLWLIIENLGLCTFDIKKQKLTLVNASIRSAYCMLFDGKLLWIANSAGLSRFNTSINKLDQQYRVGSGQLTSQRFTAIIKSGPNELWVSTDGGGINILNTQTAHFTYLTSGNGSHSLTSNAVAALYCDKEMRKWIGTLRGGINILDPHIANFKNVSNIAFQSNSLVNNFVLSLLEETPQRLWIGTDGGGLSIWDRSSNHFTNYTHNANDESSLPGNFITSIKKDVNGNIWVASYDGGIGKYISSTGRFQKYYGTNPHNKRSSTFWLLESDKQGRLWAGSIQNGLYLFNAQANRFDLYDENLRDLLVLKADKAGQYWAGDWTDLIKVDLLNKKYERYKIGKPVRSIFEDGKGNLWVGTEAGLIQFDRKNKQIVRKYTTDDGLGNNHVLNIQEDKNGNLWISTYNGLSSFNVIKQKFSTYSQADGLPTNEFNFNASLALSSGELAFGSIKGLSVFHPENISQTRSDPNIVLAGLKVNNQPIAQSPQYITKRTSNEATELKVPYDKAIFTFDFTAIDYPYAERINYRYKMEGWDRGWINAGNVRSATYTNLAPGTYTFKVNCTNRDGRWVKKQVSIHLIVLPPWYLTWWAYLLYAAIFASLVYIFISYRIKQTRLKYEVKLAVADAKKQKILQEKEREINEKRLEFFTSISHEFRTPISLIINPIRDMLRLDANDKGLNIVYRNARRLLSLVDQLLLFRKADSGTVQLRVAPVNIYRLCHEVFLCFKQQAKSAGLEYEFLASEDTELMIYADSEKLEIILFNLISNAIKFTPPAGNVSIGIFENTEGIEVKVADTGCGIPEREGERLFEKYYQSRTDGRPVKAGFGIGLYLARQFADEHHGNLTYTSRIDQGTTFTLSLLKGKNHFSPELIVTPHQQEATFINELVGEEPIVEAESLTGEEFKAENIFTDRKAILTIDDDAEIRSYIKSVFSPQYIVYEAASGEEAMIMVKDKLPDLVLCDVMMSGMTGIEWCDWLRQDVALSYIPVILLTASSSSENKLKGLDCGADDYISKPFEKELLLARVANLLNTRNNLRSYFYNEVTLQSNNIAISEEYKDFLQKCITIVEKHITNPNFSIKVLASEIGMSHSNLYRKVKSMSGYTINGFIRLIKLRKAAELLINTEYNINEVAFETGFNNAKYFRLQFVKLFEMTPSDFAKRNRKVFKKKVKVNL</sequence>
<dbReference type="InterPro" id="IPR018060">
    <property type="entry name" value="HTH_AraC"/>
</dbReference>
<dbReference type="Pfam" id="PF00072">
    <property type="entry name" value="Response_reg"/>
    <property type="match status" value="1"/>
</dbReference>
<dbReference type="OrthoDB" id="9809670at2"/>
<dbReference type="SUPFAM" id="SSF46689">
    <property type="entry name" value="Homeodomain-like"/>
    <property type="match status" value="1"/>
</dbReference>
<dbReference type="SUPFAM" id="SSF63829">
    <property type="entry name" value="Calcium-dependent phosphotriesterase"/>
    <property type="match status" value="2"/>
</dbReference>
<dbReference type="InterPro" id="IPR018062">
    <property type="entry name" value="HTH_AraC-typ_CS"/>
</dbReference>
<dbReference type="InterPro" id="IPR036097">
    <property type="entry name" value="HisK_dim/P_sf"/>
</dbReference>
<dbReference type="PROSITE" id="PS01124">
    <property type="entry name" value="HTH_ARAC_FAMILY_2"/>
    <property type="match status" value="1"/>
</dbReference>
<proteinExistence type="predicted"/>
<dbReference type="PROSITE" id="PS50109">
    <property type="entry name" value="HIS_KIN"/>
    <property type="match status" value="1"/>
</dbReference>
<dbReference type="SUPFAM" id="SSF47384">
    <property type="entry name" value="Homodimeric domain of signal transducing histidine kinase"/>
    <property type="match status" value="1"/>
</dbReference>
<dbReference type="GO" id="GO:0000155">
    <property type="term" value="F:phosphorelay sensor kinase activity"/>
    <property type="evidence" value="ECO:0007669"/>
    <property type="project" value="InterPro"/>
</dbReference>
<dbReference type="InterPro" id="IPR003594">
    <property type="entry name" value="HATPase_dom"/>
</dbReference>
<protein>
    <recommendedName>
        <fullName evidence="2">histidine kinase</fullName>
        <ecNumber evidence="2">2.7.13.3</ecNumber>
    </recommendedName>
</protein>
<dbReference type="PROSITE" id="PS00041">
    <property type="entry name" value="HTH_ARAC_FAMILY_1"/>
    <property type="match status" value="1"/>
</dbReference>
<evidence type="ECO:0000259" key="9">
    <source>
        <dbReference type="PROSITE" id="PS01124"/>
    </source>
</evidence>
<dbReference type="InterPro" id="IPR011006">
    <property type="entry name" value="CheY-like_superfamily"/>
</dbReference>
<dbReference type="Gene3D" id="3.30.565.10">
    <property type="entry name" value="Histidine kinase-like ATPase, C-terminal domain"/>
    <property type="match status" value="1"/>
</dbReference>
<dbReference type="Pfam" id="PF02518">
    <property type="entry name" value="HATPase_c"/>
    <property type="match status" value="1"/>
</dbReference>
<dbReference type="Pfam" id="PF12833">
    <property type="entry name" value="HTH_18"/>
    <property type="match status" value="1"/>
</dbReference>
<dbReference type="CDD" id="cd00146">
    <property type="entry name" value="PKD"/>
    <property type="match status" value="1"/>
</dbReference>
<keyword evidence="13" id="KW-1185">Reference proteome</keyword>
<dbReference type="SMART" id="SM00448">
    <property type="entry name" value="REC"/>
    <property type="match status" value="1"/>
</dbReference>
<dbReference type="Gene3D" id="3.40.50.2300">
    <property type="match status" value="1"/>
</dbReference>
<evidence type="ECO:0000256" key="7">
    <source>
        <dbReference type="PROSITE-ProRule" id="PRU00169"/>
    </source>
</evidence>
<dbReference type="InterPro" id="IPR011110">
    <property type="entry name" value="Reg_prop"/>
</dbReference>
<dbReference type="InterPro" id="IPR005467">
    <property type="entry name" value="His_kinase_dom"/>
</dbReference>
<dbReference type="Gene3D" id="1.10.10.60">
    <property type="entry name" value="Homeodomain-like"/>
    <property type="match status" value="1"/>
</dbReference>
<keyword evidence="8" id="KW-1133">Transmembrane helix</keyword>
<feature type="modified residue" description="4-aspartylphosphate" evidence="7">
    <location>
        <position position="1148"/>
    </location>
</feature>
<dbReference type="SUPFAM" id="SSF55874">
    <property type="entry name" value="ATPase domain of HSP90 chaperone/DNA topoisomerase II/histidine kinase"/>
    <property type="match status" value="1"/>
</dbReference>
<dbReference type="Proteomes" id="UP000434850">
    <property type="component" value="Unassembled WGS sequence"/>
</dbReference>
<comment type="catalytic activity">
    <reaction evidence="1">
        <text>ATP + protein L-histidine = ADP + protein N-phospho-L-histidine.</text>
        <dbReference type="EC" id="2.7.13.3"/>
    </reaction>
</comment>
<dbReference type="SMART" id="SM00388">
    <property type="entry name" value="HisKA"/>
    <property type="match status" value="1"/>
</dbReference>
<dbReference type="PANTHER" id="PTHR43547:SF2">
    <property type="entry name" value="HYBRID SIGNAL TRANSDUCTION HISTIDINE KINASE C"/>
    <property type="match status" value="1"/>
</dbReference>
<dbReference type="CDD" id="cd00075">
    <property type="entry name" value="HATPase"/>
    <property type="match status" value="1"/>
</dbReference>
<dbReference type="InterPro" id="IPR011123">
    <property type="entry name" value="Y_Y_Y"/>
</dbReference>
<dbReference type="GO" id="GO:0043565">
    <property type="term" value="F:sequence-specific DNA binding"/>
    <property type="evidence" value="ECO:0007669"/>
    <property type="project" value="InterPro"/>
</dbReference>
<evidence type="ECO:0000256" key="6">
    <source>
        <dbReference type="ARBA" id="ARBA00023163"/>
    </source>
</evidence>
<dbReference type="PROSITE" id="PS50110">
    <property type="entry name" value="RESPONSE_REGULATORY"/>
    <property type="match status" value="1"/>
</dbReference>
<feature type="domain" description="Histidine kinase" evidence="10">
    <location>
        <begin position="836"/>
        <end position="1050"/>
    </location>
</feature>
<accession>A0A6I4IQU6</accession>
<evidence type="ECO:0000256" key="4">
    <source>
        <dbReference type="ARBA" id="ARBA00023015"/>
    </source>
</evidence>
<dbReference type="PRINTS" id="PR00344">
    <property type="entry name" value="BCTRLSENSOR"/>
</dbReference>
<dbReference type="GO" id="GO:0003700">
    <property type="term" value="F:DNA-binding transcription factor activity"/>
    <property type="evidence" value="ECO:0007669"/>
    <property type="project" value="InterPro"/>
</dbReference>
<keyword evidence="8" id="KW-0812">Transmembrane</keyword>
<dbReference type="InterPro" id="IPR003661">
    <property type="entry name" value="HisK_dim/P_dom"/>
</dbReference>
<dbReference type="Gene3D" id="1.10.287.130">
    <property type="match status" value="1"/>
</dbReference>
<keyword evidence="3 7" id="KW-0597">Phosphoprotein</keyword>
<evidence type="ECO:0000313" key="13">
    <source>
        <dbReference type="Proteomes" id="UP000434850"/>
    </source>
</evidence>
<keyword evidence="8" id="KW-0472">Membrane</keyword>